<dbReference type="InterPro" id="IPR018649">
    <property type="entry name" value="SHOCT"/>
</dbReference>
<evidence type="ECO:0000313" key="4">
    <source>
        <dbReference type="Proteomes" id="UP000245125"/>
    </source>
</evidence>
<sequence length="86" mass="9958">MFPCTGFGYGLWWIFPLIMIGMMVFCFLMMRGRMGSMVCRPGFRKSGSHGEDASDSPLDILNKRYVRGEVNKEEYEEKKRVINGHN</sequence>
<dbReference type="AlphaFoldDB" id="A0A2U3QKW1"/>
<dbReference type="Proteomes" id="UP000245125">
    <property type="component" value="Unassembled WGS sequence"/>
</dbReference>
<gene>
    <name evidence="3" type="ORF">NBG4_820001</name>
</gene>
<dbReference type="EMBL" id="OUUY01000133">
    <property type="protein sequence ID" value="SPQ01970.1"/>
    <property type="molecule type" value="Genomic_DNA"/>
</dbReference>
<evidence type="ECO:0000256" key="1">
    <source>
        <dbReference type="SAM" id="Phobius"/>
    </source>
</evidence>
<proteinExistence type="predicted"/>
<reference evidence="4" key="1">
    <citation type="submission" date="2018-03" db="EMBL/GenBank/DDBJ databases">
        <authorList>
            <person name="Zecchin S."/>
        </authorList>
    </citation>
    <scope>NUCLEOTIDE SEQUENCE [LARGE SCALE GENOMIC DNA]</scope>
</reference>
<organism evidence="3 4">
    <name type="scientific">Candidatus Sulfobium mesophilum</name>
    <dbReference type="NCBI Taxonomy" id="2016548"/>
    <lineage>
        <taxon>Bacteria</taxon>
        <taxon>Pseudomonadati</taxon>
        <taxon>Nitrospirota</taxon>
        <taxon>Nitrospiria</taxon>
        <taxon>Nitrospirales</taxon>
        <taxon>Nitrospiraceae</taxon>
        <taxon>Candidatus Sulfobium</taxon>
    </lineage>
</organism>
<accession>A0A2U3QKW1</accession>
<evidence type="ECO:0000313" key="3">
    <source>
        <dbReference type="EMBL" id="SPQ01970.1"/>
    </source>
</evidence>
<feature type="domain" description="SHOCT" evidence="2">
    <location>
        <begin position="57"/>
        <end position="82"/>
    </location>
</feature>
<feature type="transmembrane region" description="Helical" evidence="1">
    <location>
        <begin position="12"/>
        <end position="30"/>
    </location>
</feature>
<keyword evidence="4" id="KW-1185">Reference proteome</keyword>
<name>A0A2U3QKW1_9BACT</name>
<dbReference type="Pfam" id="PF09851">
    <property type="entry name" value="SHOCT"/>
    <property type="match status" value="1"/>
</dbReference>
<keyword evidence="1" id="KW-0812">Transmembrane</keyword>
<keyword evidence="1" id="KW-0472">Membrane</keyword>
<keyword evidence="1" id="KW-1133">Transmembrane helix</keyword>
<evidence type="ECO:0000259" key="2">
    <source>
        <dbReference type="Pfam" id="PF09851"/>
    </source>
</evidence>
<protein>
    <recommendedName>
        <fullName evidence="2">SHOCT domain-containing protein</fullName>
    </recommendedName>
</protein>